<dbReference type="AlphaFoldDB" id="A0A1L8D3B5"/>
<evidence type="ECO:0000313" key="4">
    <source>
        <dbReference type="Proteomes" id="UP000187338"/>
    </source>
</evidence>
<dbReference type="OrthoDB" id="1722830at2"/>
<dbReference type="Pfam" id="PF13407">
    <property type="entry name" value="Peripla_BP_4"/>
    <property type="match status" value="1"/>
</dbReference>
<evidence type="ECO:0000313" key="3">
    <source>
        <dbReference type="EMBL" id="GAV25584.1"/>
    </source>
</evidence>
<gene>
    <name evidence="3" type="ORF">ciss_15170</name>
</gene>
<feature type="compositionally biased region" description="Low complexity" evidence="1">
    <location>
        <begin position="329"/>
        <end position="340"/>
    </location>
</feature>
<evidence type="ECO:0000256" key="1">
    <source>
        <dbReference type="SAM" id="MobiDB-lite"/>
    </source>
</evidence>
<comment type="caution">
    <text evidence="3">The sequence shown here is derived from an EMBL/GenBank/DDBJ whole genome shotgun (WGS) entry which is preliminary data.</text>
</comment>
<sequence>MKKLWFLFLIVTLLVGLTGCPDKKRKPAPPKVFLVVAKSQQERKTFIQTAYNLAREKKIILTVKGLNDDEKREEKVLKKIIAQKPQGLIWETAGSPQAGYLAKKIYPKAKLIFINDVPYDGLGDCAVLPDLQKASELVAKNIAFKDKSGKVLLLGSHRQTLSAVILEEALKSELRTLGKEVSVGKLPVVDGKRALDEIKELARSQSIIALDGKAGELLAEAGREGQQGTVLASMVLNRKVAKAIQEGKIHVSVDFMPAVAANKAMEALDGLLKRRGIGADSKITVKNGQIPVIYTPVQLITRENVQQLQKVYGKLTSSQPKEREESNSKGTKTTKVKITTNQGKTIEFTVEGEITKIETSPAEGKKEEQAGAGQEKTGEESGAGQSR</sequence>
<dbReference type="Proteomes" id="UP000187338">
    <property type="component" value="Unassembled WGS sequence"/>
</dbReference>
<dbReference type="EMBL" id="BDJL01000049">
    <property type="protein sequence ID" value="GAV25584.1"/>
    <property type="molecule type" value="Genomic_DNA"/>
</dbReference>
<dbReference type="RefSeq" id="WP_075865731.1">
    <property type="nucleotide sequence ID" value="NZ_BDJL01000049.1"/>
</dbReference>
<feature type="domain" description="Periplasmic binding protein" evidence="2">
    <location>
        <begin position="43"/>
        <end position="273"/>
    </location>
</feature>
<dbReference type="STRING" id="661089.ciss_15170"/>
<dbReference type="Gene3D" id="3.40.50.2300">
    <property type="match status" value="2"/>
</dbReference>
<keyword evidence="4" id="KW-1185">Reference proteome</keyword>
<dbReference type="InterPro" id="IPR028082">
    <property type="entry name" value="Peripla_BP_I"/>
</dbReference>
<reference evidence="4" key="1">
    <citation type="submission" date="2016-12" db="EMBL/GenBank/DDBJ databases">
        <title>Draft Genome Sequences od Carboxydothermus pertinax and islandicus, Hydrogenogenic Carboxydotrophic Bacteria.</title>
        <authorList>
            <person name="Fukuyama Y."/>
            <person name="Ohmae K."/>
            <person name="Yoneda Y."/>
            <person name="Yoshida T."/>
            <person name="Sako Y."/>
        </authorList>
    </citation>
    <scope>NUCLEOTIDE SEQUENCE [LARGE SCALE GENOMIC DNA]</scope>
    <source>
        <strain evidence="4">SET</strain>
    </source>
</reference>
<dbReference type="SUPFAM" id="SSF53822">
    <property type="entry name" value="Periplasmic binding protein-like I"/>
    <property type="match status" value="1"/>
</dbReference>
<name>A0A1L8D3B5_9THEO</name>
<dbReference type="PROSITE" id="PS51257">
    <property type="entry name" value="PROKAR_LIPOPROTEIN"/>
    <property type="match status" value="1"/>
</dbReference>
<organism evidence="3 4">
    <name type="scientific">Carboxydothermus islandicus</name>
    <dbReference type="NCBI Taxonomy" id="661089"/>
    <lineage>
        <taxon>Bacteria</taxon>
        <taxon>Bacillati</taxon>
        <taxon>Bacillota</taxon>
        <taxon>Clostridia</taxon>
        <taxon>Thermoanaerobacterales</taxon>
        <taxon>Thermoanaerobacteraceae</taxon>
        <taxon>Carboxydothermus</taxon>
    </lineage>
</organism>
<protein>
    <recommendedName>
        <fullName evidence="2">Periplasmic binding protein domain-containing protein</fullName>
    </recommendedName>
</protein>
<evidence type="ECO:0000259" key="2">
    <source>
        <dbReference type="Pfam" id="PF13407"/>
    </source>
</evidence>
<accession>A0A1L8D3B5</accession>
<feature type="region of interest" description="Disordered" evidence="1">
    <location>
        <begin position="314"/>
        <end position="387"/>
    </location>
</feature>
<dbReference type="InterPro" id="IPR025997">
    <property type="entry name" value="SBP_2_dom"/>
</dbReference>
<proteinExistence type="predicted"/>